<evidence type="ECO:0000256" key="2">
    <source>
        <dbReference type="SAM" id="SignalP"/>
    </source>
</evidence>
<name>A0ABT0XXX5_9ACTN</name>
<dbReference type="InterPro" id="IPR000421">
    <property type="entry name" value="FA58C"/>
</dbReference>
<dbReference type="InterPro" id="IPR012341">
    <property type="entry name" value="6hp_glycosidase-like_sf"/>
</dbReference>
<evidence type="ECO:0000256" key="1">
    <source>
        <dbReference type="SAM" id="MobiDB-lite"/>
    </source>
</evidence>
<sequence length="865" mass="93989">MSFHGSLIPALRRLLGVATVTAVTAAGLAAGVPALAVDPREPLPAPGPGTAFLNKDAFVGGFNDPAWYRANIPFLEVPDRQIQDVYYYRWKTWKEHLVYTGPQYGWISSEFLNPVSYGAPYGGISAAAGHHITEGRWVRDNRYLDDYINYWLTGPGAGPKPAQEAVNPNTTDWGHEYSFWAASAVWNRYLANGDKAFVTAQQPALTRFYDRWNVQYNAALGLYWQVPVWDASELSAASYQSPDPYHGGAGYRPSINAYQYGDAKAIAGIAGLNGDTATANAYTARAAALKTNMDARLWDSQRTFYYHVMRDANPGLGKLDTREHIGFVPWMFGMPDASRSAAWAQVVDPQGFYSAYGPTTAERRSPQFMRDALAGCCRWNGPSWPYATSQVLTGLANLLQDYPAQPYVTNANYVDLLHKYAATQYRNGVPYVAEAHHPDENRWIYDGYGHSEDYNHSTFVDNVVSGLIGLDGRADNAVTIKPLAPASWDYFLLENAPYHGHNLTVLWDRTGARYGRGAGLKVFVDGSQVAAQAGLGALTVGVGAPALAPVTDGRVNIAANTQRHGNGATQPFASYTFAVDNAWRVIDGNIFESTAPQNTRWTSYSSPNASDHVGVDFGRPVTVDDVRLYFYDDGGGVRVPAGFDLQYLNGAAWTSVPGQTRTATTANGLTRVTFPPLAASRLRVVAPNRGGGVGWGVSEFQVWSKPTFKIFNRHSGKLLAVNNASTADNAPVQQYGDTGTPDHRWELVDNGDGWFRIKNLNSGKVLGVTGMSTADSAQVVQYEDNGTADHLWLPVDAGGGNFKLVNRNSGKLLAVDGMSTADSANVQQFRDSGTDDQQWQLRPSVGSAGPDTSGSRPGGDGRPRL</sequence>
<dbReference type="Gene3D" id="1.50.10.10">
    <property type="match status" value="1"/>
</dbReference>
<evidence type="ECO:0000313" key="4">
    <source>
        <dbReference type="EMBL" id="MCM4078108.1"/>
    </source>
</evidence>
<dbReference type="InterPro" id="IPR035992">
    <property type="entry name" value="Ricin_B-like_lectins"/>
</dbReference>
<dbReference type="Proteomes" id="UP001523216">
    <property type="component" value="Unassembled WGS sequence"/>
</dbReference>
<feature type="signal peptide" evidence="2">
    <location>
        <begin position="1"/>
        <end position="36"/>
    </location>
</feature>
<dbReference type="SUPFAM" id="SSF48208">
    <property type="entry name" value="Six-hairpin glycosidases"/>
    <property type="match status" value="1"/>
</dbReference>
<protein>
    <submittedName>
        <fullName evidence="4">RICIN domain-containing protein</fullName>
    </submittedName>
</protein>
<dbReference type="Gene3D" id="2.80.10.50">
    <property type="match status" value="1"/>
</dbReference>
<keyword evidence="5" id="KW-1185">Reference proteome</keyword>
<dbReference type="Pfam" id="PF22422">
    <property type="entry name" value="MGH1-like_GH"/>
    <property type="match status" value="1"/>
</dbReference>
<organism evidence="4 5">
    <name type="scientific">Paractinoplanes hotanensis</name>
    <dbReference type="NCBI Taxonomy" id="2906497"/>
    <lineage>
        <taxon>Bacteria</taxon>
        <taxon>Bacillati</taxon>
        <taxon>Actinomycetota</taxon>
        <taxon>Actinomycetes</taxon>
        <taxon>Micromonosporales</taxon>
        <taxon>Micromonosporaceae</taxon>
        <taxon>Paractinoplanes</taxon>
    </lineage>
</organism>
<feature type="region of interest" description="Disordered" evidence="1">
    <location>
        <begin position="829"/>
        <end position="865"/>
    </location>
</feature>
<dbReference type="InterPro" id="IPR000772">
    <property type="entry name" value="Ricin_B_lectin"/>
</dbReference>
<feature type="compositionally biased region" description="Polar residues" evidence="1">
    <location>
        <begin position="829"/>
        <end position="841"/>
    </location>
</feature>
<dbReference type="Pfam" id="PF00754">
    <property type="entry name" value="F5_F8_type_C"/>
    <property type="match status" value="1"/>
</dbReference>
<evidence type="ECO:0000259" key="3">
    <source>
        <dbReference type="SMART" id="SM00458"/>
    </source>
</evidence>
<dbReference type="SUPFAM" id="SSF50370">
    <property type="entry name" value="Ricin B-like lectins"/>
    <property type="match status" value="1"/>
</dbReference>
<dbReference type="SMART" id="SM00458">
    <property type="entry name" value="RICIN"/>
    <property type="match status" value="1"/>
</dbReference>
<dbReference type="EMBL" id="JAMQOL010000013">
    <property type="protein sequence ID" value="MCM4078108.1"/>
    <property type="molecule type" value="Genomic_DNA"/>
</dbReference>
<dbReference type="SUPFAM" id="SSF49785">
    <property type="entry name" value="Galactose-binding domain-like"/>
    <property type="match status" value="1"/>
</dbReference>
<feature type="chain" id="PRO_5047332371" evidence="2">
    <location>
        <begin position="37"/>
        <end position="865"/>
    </location>
</feature>
<dbReference type="RefSeq" id="WP_251797955.1">
    <property type="nucleotide sequence ID" value="NZ_JAMQOL010000013.1"/>
</dbReference>
<dbReference type="InterPro" id="IPR054491">
    <property type="entry name" value="MGH1-like_GH"/>
</dbReference>
<accession>A0ABT0XXX5</accession>
<reference evidence="4 5" key="1">
    <citation type="submission" date="2022-06" db="EMBL/GenBank/DDBJ databases">
        <title>Actinoplanes abujensis sp. nov., isolated from Nigerian arid soil.</title>
        <authorList>
            <person name="Ding P."/>
        </authorList>
    </citation>
    <scope>NUCLEOTIDE SEQUENCE [LARGE SCALE GENOMIC DNA]</scope>
    <source>
        <strain evidence="5">TRM88002</strain>
    </source>
</reference>
<feature type="domain" description="Ricin B lectin" evidence="3">
    <location>
        <begin position="705"/>
        <end position="842"/>
    </location>
</feature>
<keyword evidence="2" id="KW-0732">Signal</keyword>
<proteinExistence type="predicted"/>
<dbReference type="Pfam" id="PF03633">
    <property type="entry name" value="Glyco_hydro_65C"/>
    <property type="match status" value="1"/>
</dbReference>
<gene>
    <name evidence="4" type="ORF">LXN57_11070</name>
</gene>
<comment type="caution">
    <text evidence="4">The sequence shown here is derived from an EMBL/GenBank/DDBJ whole genome shotgun (WGS) entry which is preliminary data.</text>
</comment>
<dbReference type="PROSITE" id="PS50231">
    <property type="entry name" value="RICIN_B_LECTIN"/>
    <property type="match status" value="1"/>
</dbReference>
<dbReference type="Gene3D" id="2.60.120.260">
    <property type="entry name" value="Galactose-binding domain-like"/>
    <property type="match status" value="1"/>
</dbReference>
<dbReference type="InterPro" id="IPR005194">
    <property type="entry name" value="Glyco_hydro_65_C"/>
</dbReference>
<dbReference type="InterPro" id="IPR008979">
    <property type="entry name" value="Galactose-bd-like_sf"/>
</dbReference>
<dbReference type="InterPro" id="IPR008928">
    <property type="entry name" value="6-hairpin_glycosidase_sf"/>
</dbReference>
<dbReference type="Pfam" id="PF14200">
    <property type="entry name" value="RicinB_lectin_2"/>
    <property type="match status" value="2"/>
</dbReference>
<evidence type="ECO:0000313" key="5">
    <source>
        <dbReference type="Proteomes" id="UP001523216"/>
    </source>
</evidence>